<keyword evidence="3" id="KW-1185">Reference proteome</keyword>
<accession>A0A0C3NJQ0</accession>
<organism evidence="2 3">
    <name type="scientific">Phlebiopsis gigantea (strain 11061_1 CR5-6)</name>
    <name type="common">White-rot fungus</name>
    <name type="synonym">Peniophora gigantea</name>
    <dbReference type="NCBI Taxonomy" id="745531"/>
    <lineage>
        <taxon>Eukaryota</taxon>
        <taxon>Fungi</taxon>
        <taxon>Dikarya</taxon>
        <taxon>Basidiomycota</taxon>
        <taxon>Agaricomycotina</taxon>
        <taxon>Agaricomycetes</taxon>
        <taxon>Polyporales</taxon>
        <taxon>Phanerochaetaceae</taxon>
        <taxon>Phlebiopsis</taxon>
    </lineage>
</organism>
<evidence type="ECO:0000313" key="3">
    <source>
        <dbReference type="Proteomes" id="UP000053257"/>
    </source>
</evidence>
<dbReference type="EMBL" id="KN840551">
    <property type="protein sequence ID" value="KIP05164.1"/>
    <property type="molecule type" value="Genomic_DNA"/>
</dbReference>
<evidence type="ECO:0008006" key="4">
    <source>
        <dbReference type="Google" id="ProtNLM"/>
    </source>
</evidence>
<dbReference type="Proteomes" id="UP000053257">
    <property type="component" value="Unassembled WGS sequence"/>
</dbReference>
<dbReference type="OrthoDB" id="3060996at2759"/>
<gene>
    <name evidence="2" type="ORF">PHLGIDRAFT_165365</name>
</gene>
<evidence type="ECO:0000256" key="1">
    <source>
        <dbReference type="SAM" id="MobiDB-lite"/>
    </source>
</evidence>
<proteinExistence type="predicted"/>
<protein>
    <recommendedName>
        <fullName evidence="4">F-box domain-containing protein</fullName>
    </recommendedName>
</protein>
<feature type="compositionally biased region" description="Acidic residues" evidence="1">
    <location>
        <begin position="1"/>
        <end position="11"/>
    </location>
</feature>
<evidence type="ECO:0000313" key="2">
    <source>
        <dbReference type="EMBL" id="KIP05164.1"/>
    </source>
</evidence>
<feature type="region of interest" description="Disordered" evidence="1">
    <location>
        <begin position="1"/>
        <end position="20"/>
    </location>
</feature>
<sequence>MDDEWFGDSETYDSSNLNSNGQWGYEEATVELRRLQKILEEREAREEELVYSHKVEITNTTDALIRERYLLDSVNALRPKYKPIHDIALRLVFEATIPPEGFLNPQLGLGYDSPWERSLRTRKALTLVCRQWYNVAYPFLYRDIVIRRVGQIASLGWTLRQSPKYYAEIRRLTLLCYVPEIMRDFAQTSVSALLISCTSLQSLSVGPTFSAMLDCLPCVACRPLSRTEGFEAATQRVHELEYNWRFEYTGSIEAHHYPSFVSNIGSWNNITRLTLFIPSPANTTQNVRLESLRILSFATAEGVSPRLHDLHLFISWDLPQLSELRFRPFIDMVRVPGSLVAFICKQPGLRILDLGCCSVNSLGPADTVSLYACVQEALTVCPAIRHVVLPARFGNVHLADSPLLDEPLEHVDVWTSLRDTRTPALRPARWRSLRLLDNGLSPVLDLPHLLPPWCVAPPPHEGSPRAAYVHDVFGLRIVETERSVVRQDVPWEHALGDANIYTIAAPDFQFGDAMDMDVKMDDLSASSDSDVGSLASIADCDSDVWSTEDVSETDMEFLLHGRHDHPAQITSEEALEIFNNLLEE</sequence>
<reference evidence="2 3" key="1">
    <citation type="journal article" date="2014" name="PLoS Genet.">
        <title>Analysis of the Phlebiopsis gigantea genome, transcriptome and secretome provides insight into its pioneer colonization strategies of wood.</title>
        <authorList>
            <person name="Hori C."/>
            <person name="Ishida T."/>
            <person name="Igarashi K."/>
            <person name="Samejima M."/>
            <person name="Suzuki H."/>
            <person name="Master E."/>
            <person name="Ferreira P."/>
            <person name="Ruiz-Duenas F.J."/>
            <person name="Held B."/>
            <person name="Canessa P."/>
            <person name="Larrondo L.F."/>
            <person name="Schmoll M."/>
            <person name="Druzhinina I.S."/>
            <person name="Kubicek C.P."/>
            <person name="Gaskell J.A."/>
            <person name="Kersten P."/>
            <person name="St John F."/>
            <person name="Glasner J."/>
            <person name="Sabat G."/>
            <person name="Splinter BonDurant S."/>
            <person name="Syed K."/>
            <person name="Yadav J."/>
            <person name="Mgbeahuruike A.C."/>
            <person name="Kovalchuk A."/>
            <person name="Asiegbu F.O."/>
            <person name="Lackner G."/>
            <person name="Hoffmeister D."/>
            <person name="Rencoret J."/>
            <person name="Gutierrez A."/>
            <person name="Sun H."/>
            <person name="Lindquist E."/>
            <person name="Barry K."/>
            <person name="Riley R."/>
            <person name="Grigoriev I.V."/>
            <person name="Henrissat B."/>
            <person name="Kues U."/>
            <person name="Berka R.M."/>
            <person name="Martinez A.T."/>
            <person name="Covert S.F."/>
            <person name="Blanchette R.A."/>
            <person name="Cullen D."/>
        </authorList>
    </citation>
    <scope>NUCLEOTIDE SEQUENCE [LARGE SCALE GENOMIC DNA]</scope>
    <source>
        <strain evidence="2 3">11061_1 CR5-6</strain>
    </source>
</reference>
<dbReference type="AlphaFoldDB" id="A0A0C3NJQ0"/>
<dbReference type="HOGENOM" id="CLU_030668_0_0_1"/>
<name>A0A0C3NJQ0_PHLG1</name>